<evidence type="ECO:0000313" key="2">
    <source>
        <dbReference type="EnsemblProtists" id="PYU1_T006571"/>
    </source>
</evidence>
<dbReference type="EMBL" id="GL376604">
    <property type="status" value="NOT_ANNOTATED_CDS"/>
    <property type="molecule type" value="Genomic_DNA"/>
</dbReference>
<feature type="region of interest" description="Disordered" evidence="1">
    <location>
        <begin position="117"/>
        <end position="157"/>
    </location>
</feature>
<accession>K3WNM9</accession>
<proteinExistence type="predicted"/>
<feature type="region of interest" description="Disordered" evidence="1">
    <location>
        <begin position="27"/>
        <end position="93"/>
    </location>
</feature>
<name>K3WNM9_GLOUD</name>
<dbReference type="Proteomes" id="UP000019132">
    <property type="component" value="Unassembled WGS sequence"/>
</dbReference>
<reference evidence="3" key="2">
    <citation type="submission" date="2010-04" db="EMBL/GenBank/DDBJ databases">
        <authorList>
            <person name="Buell R."/>
            <person name="Hamilton J."/>
            <person name="Hostetler J."/>
        </authorList>
    </citation>
    <scope>NUCLEOTIDE SEQUENCE [LARGE SCALE GENOMIC DNA]</scope>
    <source>
        <strain evidence="3">DAOM:BR144</strain>
    </source>
</reference>
<dbReference type="InParanoid" id="K3WNM9"/>
<protein>
    <submittedName>
        <fullName evidence="2">Uncharacterized protein</fullName>
    </submittedName>
</protein>
<sequence length="318" mass="36182">MAFALSKEELAVLDDAVAFVAAWDNSTDEMATDSDPSLSPSDSSDRPTESPLPVTPTKTPSHRKRISNRTTMKHANTRGAHEAAGPQRPPPPKTRVAELIELRQQVVELETRLARLQKRRGSRTTEPRRFAAPRNESGRTRVLDSQKHDHNAPPSEHRNDAVMALEQLQQSETLNLKLKRAVETHEKISKRIESIFLKQTMNRDLAYLLEMERRLPREYMPSDRDVREEARIVQDLYHTLNANFYKTASMMASISAQDMRRVFSTSGLKQTPLYGRVFEVSTNTPVPCSIEQLDYYMWSRYGNLSESPTQSAFKIATA</sequence>
<feature type="compositionally biased region" description="Basic and acidic residues" evidence="1">
    <location>
        <begin position="136"/>
        <end position="157"/>
    </location>
</feature>
<feature type="compositionally biased region" description="Low complexity" evidence="1">
    <location>
        <begin position="33"/>
        <end position="42"/>
    </location>
</feature>
<reference evidence="3" key="1">
    <citation type="journal article" date="2010" name="Genome Biol.">
        <title>Genome sequence of the necrotrophic plant pathogen Pythium ultimum reveals original pathogenicity mechanisms and effector repertoire.</title>
        <authorList>
            <person name="Levesque C.A."/>
            <person name="Brouwer H."/>
            <person name="Cano L."/>
            <person name="Hamilton J.P."/>
            <person name="Holt C."/>
            <person name="Huitema E."/>
            <person name="Raffaele S."/>
            <person name="Robideau G.P."/>
            <person name="Thines M."/>
            <person name="Win J."/>
            <person name="Zerillo M.M."/>
            <person name="Beakes G.W."/>
            <person name="Boore J.L."/>
            <person name="Busam D."/>
            <person name="Dumas B."/>
            <person name="Ferriera S."/>
            <person name="Fuerstenberg S.I."/>
            <person name="Gachon C.M."/>
            <person name="Gaulin E."/>
            <person name="Govers F."/>
            <person name="Grenville-Briggs L."/>
            <person name="Horner N."/>
            <person name="Hostetler J."/>
            <person name="Jiang R.H."/>
            <person name="Johnson J."/>
            <person name="Krajaejun T."/>
            <person name="Lin H."/>
            <person name="Meijer H.J."/>
            <person name="Moore B."/>
            <person name="Morris P."/>
            <person name="Phuntmart V."/>
            <person name="Puiu D."/>
            <person name="Shetty J."/>
            <person name="Stajich J.E."/>
            <person name="Tripathy S."/>
            <person name="Wawra S."/>
            <person name="van West P."/>
            <person name="Whitty B.R."/>
            <person name="Coutinho P.M."/>
            <person name="Henrissat B."/>
            <person name="Martin F."/>
            <person name="Thomas P.D."/>
            <person name="Tyler B.M."/>
            <person name="De Vries R.P."/>
            <person name="Kamoun S."/>
            <person name="Yandell M."/>
            <person name="Tisserat N."/>
            <person name="Buell C.R."/>
        </authorList>
    </citation>
    <scope>NUCLEOTIDE SEQUENCE</scope>
    <source>
        <strain evidence="3">DAOM:BR144</strain>
    </source>
</reference>
<organism evidence="2 3">
    <name type="scientific">Globisporangium ultimum (strain ATCC 200006 / CBS 805.95 / DAOM BR144)</name>
    <name type="common">Pythium ultimum</name>
    <dbReference type="NCBI Taxonomy" id="431595"/>
    <lineage>
        <taxon>Eukaryota</taxon>
        <taxon>Sar</taxon>
        <taxon>Stramenopiles</taxon>
        <taxon>Oomycota</taxon>
        <taxon>Peronosporomycetes</taxon>
        <taxon>Pythiales</taxon>
        <taxon>Pythiaceae</taxon>
        <taxon>Globisporangium</taxon>
    </lineage>
</organism>
<feature type="compositionally biased region" description="Basic residues" evidence="1">
    <location>
        <begin position="60"/>
        <end position="76"/>
    </location>
</feature>
<dbReference type="VEuPathDB" id="FungiDB:PYU1_G006559"/>
<dbReference type="HOGENOM" id="CLU_996043_0_0_1"/>
<evidence type="ECO:0000313" key="3">
    <source>
        <dbReference type="Proteomes" id="UP000019132"/>
    </source>
</evidence>
<reference evidence="2" key="3">
    <citation type="submission" date="2015-02" db="UniProtKB">
        <authorList>
            <consortium name="EnsemblProtists"/>
        </authorList>
    </citation>
    <scope>IDENTIFICATION</scope>
    <source>
        <strain evidence="2">DAOM BR144</strain>
    </source>
</reference>
<evidence type="ECO:0000256" key="1">
    <source>
        <dbReference type="SAM" id="MobiDB-lite"/>
    </source>
</evidence>
<dbReference type="EnsemblProtists" id="PYU1_T006571">
    <property type="protein sequence ID" value="PYU1_T006571"/>
    <property type="gene ID" value="PYU1_G006559"/>
</dbReference>
<keyword evidence="3" id="KW-1185">Reference proteome</keyword>
<dbReference type="AlphaFoldDB" id="K3WNM9"/>